<evidence type="ECO:0000313" key="1">
    <source>
        <dbReference type="EMBL" id="MBP3985526.1"/>
    </source>
</evidence>
<evidence type="ECO:0000313" key="2">
    <source>
        <dbReference type="Proteomes" id="UP000673447"/>
    </source>
</evidence>
<dbReference type="EMBL" id="JAGKTC010000003">
    <property type="protein sequence ID" value="MBP3985526.1"/>
    <property type="molecule type" value="Genomic_DNA"/>
</dbReference>
<reference evidence="1" key="1">
    <citation type="journal article" date="2016" name="Int. J. Syst. Evol. Microbiol.">
        <title>Pseudoxanthomonas helianthi sp. nov., isolated from roots of Jerusalem artichoke (Helianthus tuberosus).</title>
        <authorList>
            <person name="Kittiwongwattana C."/>
            <person name="Thawai C."/>
        </authorList>
    </citation>
    <scope>NUCLEOTIDE SEQUENCE</scope>
    <source>
        <strain evidence="1">110414</strain>
    </source>
</reference>
<gene>
    <name evidence="1" type="ORF">J5837_14025</name>
</gene>
<accession>A0A940X613</accession>
<comment type="caution">
    <text evidence="1">The sequence shown here is derived from an EMBL/GenBank/DDBJ whole genome shotgun (WGS) entry which is preliminary data.</text>
</comment>
<name>A0A940X613_9GAMM</name>
<sequence>MTQEPEKNEDAKEFALLLDLCQRTVRGQTADGDFSRLDEIVYKRLLSTYPGSDQRAAA</sequence>
<protein>
    <submittedName>
        <fullName evidence="1">Uncharacterized protein</fullName>
    </submittedName>
</protein>
<reference evidence="1" key="2">
    <citation type="submission" date="2021-03" db="EMBL/GenBank/DDBJ databases">
        <authorList>
            <person name="Cao W."/>
        </authorList>
    </citation>
    <scope>NUCLEOTIDE SEQUENCE</scope>
    <source>
        <strain evidence="1">110414</strain>
    </source>
</reference>
<organism evidence="1 2">
    <name type="scientific">Pseudoxanthomonas helianthi</name>
    <dbReference type="NCBI Taxonomy" id="1453541"/>
    <lineage>
        <taxon>Bacteria</taxon>
        <taxon>Pseudomonadati</taxon>
        <taxon>Pseudomonadota</taxon>
        <taxon>Gammaproteobacteria</taxon>
        <taxon>Lysobacterales</taxon>
        <taxon>Lysobacteraceae</taxon>
        <taxon>Pseudoxanthomonas</taxon>
    </lineage>
</organism>
<dbReference type="Proteomes" id="UP000673447">
    <property type="component" value="Unassembled WGS sequence"/>
</dbReference>
<proteinExistence type="predicted"/>
<dbReference type="AlphaFoldDB" id="A0A940X613"/>
<keyword evidence="2" id="KW-1185">Reference proteome</keyword>
<dbReference type="RefSeq" id="WP_210537381.1">
    <property type="nucleotide sequence ID" value="NZ_JAGKTC010000003.1"/>
</dbReference>